<feature type="compositionally biased region" description="Basic and acidic residues" evidence="1">
    <location>
        <begin position="37"/>
        <end position="62"/>
    </location>
</feature>
<dbReference type="AlphaFoldDB" id="A0A8A2UDN7"/>
<accession>A0A8A2UDN7</accession>
<proteinExistence type="predicted"/>
<evidence type="ECO:0000313" key="2">
    <source>
        <dbReference type="EMBL" id="QSW86694.1"/>
    </source>
</evidence>
<dbReference type="RefSeq" id="WP_207271788.1">
    <property type="nucleotide sequence ID" value="NZ_CP071463.1"/>
</dbReference>
<gene>
    <name evidence="2" type="ORF">J0X27_07745</name>
</gene>
<dbReference type="KEGG" id="hlo:J0X27_07745"/>
<dbReference type="OrthoDB" id="229248at2157"/>
<sequence length="97" mass="10477">MGEEITVEDGGKRVTDSDGNEIGVVLDVEGGAASVEPNRELGGELKPRLGWGPDERSRDPLRNDAIGESADEEICPRVKGGFLCRPFVRRPICSRPS</sequence>
<keyword evidence="3" id="KW-1185">Reference proteome</keyword>
<evidence type="ECO:0000313" key="3">
    <source>
        <dbReference type="Proteomes" id="UP000663191"/>
    </source>
</evidence>
<evidence type="ECO:0000256" key="1">
    <source>
        <dbReference type="SAM" id="MobiDB-lite"/>
    </source>
</evidence>
<protein>
    <submittedName>
        <fullName evidence="2">Uncharacterized protein</fullName>
    </submittedName>
</protein>
<reference evidence="2 3" key="1">
    <citation type="journal article" date="2006" name="Int. J. Syst. Evol. Microbiol.">
        <title>Haloterrigena longa sp. nov. and Haloterrigena limicola sp. nov., extremely halophilic archaea isolated from a salt lake.</title>
        <authorList>
            <person name="Cui H.L."/>
            <person name="Tohty D."/>
            <person name="Zhou P.J."/>
            <person name="Liu S.J."/>
        </authorList>
    </citation>
    <scope>NUCLEOTIDE SEQUENCE [LARGE SCALE GENOMIC DNA]</scope>
    <source>
        <strain evidence="2 3">ABH32</strain>
    </source>
</reference>
<name>A0A8A2UDN7_9EURY</name>
<feature type="region of interest" description="Disordered" evidence="1">
    <location>
        <begin position="36"/>
        <end position="63"/>
    </location>
</feature>
<dbReference type="Proteomes" id="UP000663191">
    <property type="component" value="Chromosome"/>
</dbReference>
<dbReference type="EMBL" id="CP071463">
    <property type="protein sequence ID" value="QSW86694.1"/>
    <property type="molecule type" value="Genomic_DNA"/>
</dbReference>
<organism evidence="2 3">
    <name type="scientific">Natrinema longum</name>
    <dbReference type="NCBI Taxonomy" id="370324"/>
    <lineage>
        <taxon>Archaea</taxon>
        <taxon>Methanobacteriati</taxon>
        <taxon>Methanobacteriota</taxon>
        <taxon>Stenosarchaea group</taxon>
        <taxon>Halobacteria</taxon>
        <taxon>Halobacteriales</taxon>
        <taxon>Natrialbaceae</taxon>
        <taxon>Natrinema</taxon>
    </lineage>
</organism>
<dbReference type="GeneID" id="63183627"/>